<feature type="compositionally biased region" description="Polar residues" evidence="3">
    <location>
        <begin position="953"/>
        <end position="973"/>
    </location>
</feature>
<accession>A0A7S3V7F5</accession>
<gene>
    <name evidence="4" type="ORF">CDEB00056_LOCUS7271</name>
</gene>
<reference evidence="4" key="1">
    <citation type="submission" date="2021-01" db="EMBL/GenBank/DDBJ databases">
        <authorList>
            <person name="Corre E."/>
            <person name="Pelletier E."/>
            <person name="Niang G."/>
            <person name="Scheremetjew M."/>
            <person name="Finn R."/>
            <person name="Kale V."/>
            <person name="Holt S."/>
            <person name="Cochrane G."/>
            <person name="Meng A."/>
            <person name="Brown T."/>
            <person name="Cohen L."/>
        </authorList>
    </citation>
    <scope>NUCLEOTIDE SEQUENCE</scope>
    <source>
        <strain evidence="4">MM31A-1</strain>
    </source>
</reference>
<dbReference type="AlphaFoldDB" id="A0A7S3V7F5"/>
<dbReference type="EMBL" id="HBIO01009446">
    <property type="protein sequence ID" value="CAE0462430.1"/>
    <property type="molecule type" value="Transcribed_RNA"/>
</dbReference>
<dbReference type="InterPro" id="IPR021133">
    <property type="entry name" value="HEAT_type_2"/>
</dbReference>
<dbReference type="InterPro" id="IPR000357">
    <property type="entry name" value="HEAT"/>
</dbReference>
<feature type="compositionally biased region" description="Low complexity" evidence="3">
    <location>
        <begin position="204"/>
        <end position="214"/>
    </location>
</feature>
<dbReference type="GO" id="GO:0005737">
    <property type="term" value="C:cytoplasm"/>
    <property type="evidence" value="ECO:0007669"/>
    <property type="project" value="TreeGrafter"/>
</dbReference>
<protein>
    <submittedName>
        <fullName evidence="4">Uncharacterized protein</fullName>
    </submittedName>
</protein>
<proteinExistence type="predicted"/>
<feature type="compositionally biased region" description="Polar residues" evidence="3">
    <location>
        <begin position="932"/>
        <end position="942"/>
    </location>
</feature>
<feature type="compositionally biased region" description="Basic and acidic residues" evidence="3">
    <location>
        <begin position="974"/>
        <end position="985"/>
    </location>
</feature>
<sequence>MMLNPEGIPLGTNCTEAAPDPNAALRFEDLTIDDDLSLLDRVVRYVRSGIALQRLVHVKMIAETAKTVGTASTINTILPLLPTLILDQESIIRQHLAAQLLPLCLTCMFGDDENFDPQAFRKSRSAKNTENSSYKYNSEGYTIATLKIVHHINILITDPDMDVRKAASDALATLALYIKPQDIPSCILPTPLRLVQNIQNEKSGGPLQGQPGRPGTAGGPGAASNNNDDFCITASNLLADIASLDSTQVPPSMVAQYITPTIVALCKHSSFRVRRAAVQALPRVIGGSSMADVQENLMPCFIRLSKDEVYRVRKSVGECLVDMSRSLMLLPASLVDMGKPLSGPKRSKQIESFRLTLQEMRRNSLIPICTRLLQDTNKVVRHGMMQFLGPFIASFYPLEGEGYSQDDENGIMYMLGGKEAENSVGGLGVQFFPHANGMVSRLNPDNISAAVAKKTKAPTPRSELPIDSVEFLESHLPSFLEKCHNDAMSLFRILQHRIKHPVPAKDITAVKQSLMPSYVNLSSINTGDSNVDAEMRVYCAYSLPGIILLLGQSGWEDSLKACFFQLITGSSISAQSKGEAALVPLPVKRCLASSFHTVCNMLGPSITKTTLEEKANKLDLLTIFEVNFLGDADETVRLNVIRNLPSFLSLLSFSKRSNYLPVLYEIIKGDTMLASKRTNVLNPILLNWRQRDMIAQILPNLISLYRADQVRQYLWPIVKILLSDAVNIVRENVEWSIPILLRCYEVGNCSFGGEGDVLHASKFSTEACDEVFLFLKDTLLNNSSPRSAARSSAGAFSKRQSYCRILSAVALILRLNIGAKSANGDTRDDTDGNAPPQHPFYTLSSVEYTHLHQLLKKTLLPSALLMKEDKVTNVRLALAKCLRVMPLDIRDRGKVGVVLRTLEDEIQTWEGGGGQDMDSEVPTTKKIQMSGMSLAGSTSTNGDPKAVRVSGNIDMQGTTGNSMETSSKGSLTGDSRRNRASKQNDEDSSLASI</sequence>
<dbReference type="PANTHER" id="PTHR10648">
    <property type="entry name" value="SERINE/THREONINE-PROTEIN PHOSPHATASE PP2A 65 KDA REGULATORY SUBUNIT"/>
    <property type="match status" value="1"/>
</dbReference>
<dbReference type="InterPro" id="IPR051023">
    <property type="entry name" value="PP2A_Regulatory_Subunit_A"/>
</dbReference>
<dbReference type="InterPro" id="IPR016024">
    <property type="entry name" value="ARM-type_fold"/>
</dbReference>
<evidence type="ECO:0000256" key="3">
    <source>
        <dbReference type="SAM" id="MobiDB-lite"/>
    </source>
</evidence>
<feature type="region of interest" description="Disordered" evidence="3">
    <location>
        <begin position="201"/>
        <end position="223"/>
    </location>
</feature>
<dbReference type="InterPro" id="IPR011989">
    <property type="entry name" value="ARM-like"/>
</dbReference>
<dbReference type="GO" id="GO:0019888">
    <property type="term" value="F:protein phosphatase regulator activity"/>
    <property type="evidence" value="ECO:0007669"/>
    <property type="project" value="TreeGrafter"/>
</dbReference>
<feature type="repeat" description="HEAT" evidence="2">
    <location>
        <begin position="297"/>
        <end position="327"/>
    </location>
</feature>
<keyword evidence="1" id="KW-0677">Repeat</keyword>
<organism evidence="4">
    <name type="scientific">Chaetoceros debilis</name>
    <dbReference type="NCBI Taxonomy" id="122233"/>
    <lineage>
        <taxon>Eukaryota</taxon>
        <taxon>Sar</taxon>
        <taxon>Stramenopiles</taxon>
        <taxon>Ochrophyta</taxon>
        <taxon>Bacillariophyta</taxon>
        <taxon>Coscinodiscophyceae</taxon>
        <taxon>Chaetocerotophycidae</taxon>
        <taxon>Chaetocerotales</taxon>
        <taxon>Chaetocerotaceae</taxon>
        <taxon>Chaetoceros</taxon>
    </lineage>
</organism>
<dbReference type="SUPFAM" id="SSF48371">
    <property type="entry name" value="ARM repeat"/>
    <property type="match status" value="1"/>
</dbReference>
<name>A0A7S3V7F5_9STRA</name>
<dbReference type="Pfam" id="PF02985">
    <property type="entry name" value="HEAT"/>
    <property type="match status" value="1"/>
</dbReference>
<evidence type="ECO:0000256" key="2">
    <source>
        <dbReference type="PROSITE-ProRule" id="PRU00103"/>
    </source>
</evidence>
<feature type="repeat" description="HEAT" evidence="2">
    <location>
        <begin position="148"/>
        <end position="185"/>
    </location>
</feature>
<dbReference type="PROSITE" id="PS50077">
    <property type="entry name" value="HEAT_REPEAT"/>
    <property type="match status" value="2"/>
</dbReference>
<feature type="region of interest" description="Disordered" evidence="3">
    <location>
        <begin position="932"/>
        <end position="993"/>
    </location>
</feature>
<dbReference type="Gene3D" id="1.25.10.10">
    <property type="entry name" value="Leucine-rich Repeat Variant"/>
    <property type="match status" value="2"/>
</dbReference>
<evidence type="ECO:0000313" key="4">
    <source>
        <dbReference type="EMBL" id="CAE0462430.1"/>
    </source>
</evidence>
<evidence type="ECO:0000256" key="1">
    <source>
        <dbReference type="ARBA" id="ARBA00022737"/>
    </source>
</evidence>
<dbReference type="PANTHER" id="PTHR10648:SF1">
    <property type="entry name" value="SERINE_THREONINE-PROTEIN PHOSPHATASE 4 REGULATORY SUBUNIT 1"/>
    <property type="match status" value="1"/>
</dbReference>